<evidence type="ECO:0000313" key="2">
    <source>
        <dbReference type="EMBL" id="TFK27381.1"/>
    </source>
</evidence>
<keyword evidence="2" id="KW-0378">Hydrolase</keyword>
<organism evidence="2 3">
    <name type="scientific">Coprinopsis marcescibilis</name>
    <name type="common">Agaric fungus</name>
    <name type="synonym">Psathyrella marcescibilis</name>
    <dbReference type="NCBI Taxonomy" id="230819"/>
    <lineage>
        <taxon>Eukaryota</taxon>
        <taxon>Fungi</taxon>
        <taxon>Dikarya</taxon>
        <taxon>Basidiomycota</taxon>
        <taxon>Agaricomycotina</taxon>
        <taxon>Agaricomycetes</taxon>
        <taxon>Agaricomycetidae</taxon>
        <taxon>Agaricales</taxon>
        <taxon>Agaricineae</taxon>
        <taxon>Psathyrellaceae</taxon>
        <taxon>Coprinopsis</taxon>
    </lineage>
</organism>
<dbReference type="OrthoDB" id="671439at2759"/>
<dbReference type="InterPro" id="IPR045136">
    <property type="entry name" value="Iah1-like"/>
</dbReference>
<dbReference type="PANTHER" id="PTHR14209:SF19">
    <property type="entry name" value="ISOAMYL ACETATE-HYDROLYZING ESTERASE 1 HOMOLOG"/>
    <property type="match status" value="1"/>
</dbReference>
<dbReference type="CDD" id="cd01838">
    <property type="entry name" value="Isoamyl_acetate_hydrolase_like"/>
    <property type="match status" value="1"/>
</dbReference>
<dbReference type="AlphaFoldDB" id="A0A5C3LFU6"/>
<sequence>MSAHVQDVFMLFGDSITQGAWEPGYTGIGQRLSHVYARRLDVLNRGYSGYNTEWGLPVLEQCLAKKDAVNVPKIRVLTIWFGANDACIKPSPQHVPLEKFKDNLRRMVDLVHSPSSPFYSPDTRVILITAPPVNTIKRKADLESRDPPVELDRLFDVTKAYAEAVLEIAREKDVGVVDAWAPMWEGSGRDERELSKYLGDGLHLTEAGYKIVYDSLIQVIAEKYPDVHFERLGFAFTPWKDIDWESPAGSLDLKKP</sequence>
<name>A0A5C3LFU6_COPMA</name>
<evidence type="ECO:0000259" key="1">
    <source>
        <dbReference type="Pfam" id="PF13472"/>
    </source>
</evidence>
<proteinExistence type="predicted"/>
<dbReference type="SUPFAM" id="SSF52266">
    <property type="entry name" value="SGNH hydrolase"/>
    <property type="match status" value="1"/>
</dbReference>
<protein>
    <submittedName>
        <fullName evidence="2">GDSL Lipase/Acylhydrolase</fullName>
    </submittedName>
</protein>
<feature type="domain" description="SGNH hydrolase-type esterase" evidence="1">
    <location>
        <begin position="11"/>
        <end position="211"/>
    </location>
</feature>
<evidence type="ECO:0000313" key="3">
    <source>
        <dbReference type="Proteomes" id="UP000307440"/>
    </source>
</evidence>
<dbReference type="GO" id="GO:0016787">
    <property type="term" value="F:hydrolase activity"/>
    <property type="evidence" value="ECO:0007669"/>
    <property type="project" value="UniProtKB-KW"/>
</dbReference>
<reference evidence="2 3" key="1">
    <citation type="journal article" date="2019" name="Nat. Ecol. Evol.">
        <title>Megaphylogeny resolves global patterns of mushroom evolution.</title>
        <authorList>
            <person name="Varga T."/>
            <person name="Krizsan K."/>
            <person name="Foldi C."/>
            <person name="Dima B."/>
            <person name="Sanchez-Garcia M."/>
            <person name="Sanchez-Ramirez S."/>
            <person name="Szollosi G.J."/>
            <person name="Szarkandi J.G."/>
            <person name="Papp V."/>
            <person name="Albert L."/>
            <person name="Andreopoulos W."/>
            <person name="Angelini C."/>
            <person name="Antonin V."/>
            <person name="Barry K.W."/>
            <person name="Bougher N.L."/>
            <person name="Buchanan P."/>
            <person name="Buyck B."/>
            <person name="Bense V."/>
            <person name="Catcheside P."/>
            <person name="Chovatia M."/>
            <person name="Cooper J."/>
            <person name="Damon W."/>
            <person name="Desjardin D."/>
            <person name="Finy P."/>
            <person name="Geml J."/>
            <person name="Haridas S."/>
            <person name="Hughes K."/>
            <person name="Justo A."/>
            <person name="Karasinski D."/>
            <person name="Kautmanova I."/>
            <person name="Kiss B."/>
            <person name="Kocsube S."/>
            <person name="Kotiranta H."/>
            <person name="LaButti K.M."/>
            <person name="Lechner B.E."/>
            <person name="Liimatainen K."/>
            <person name="Lipzen A."/>
            <person name="Lukacs Z."/>
            <person name="Mihaltcheva S."/>
            <person name="Morgado L.N."/>
            <person name="Niskanen T."/>
            <person name="Noordeloos M.E."/>
            <person name="Ohm R.A."/>
            <person name="Ortiz-Santana B."/>
            <person name="Ovrebo C."/>
            <person name="Racz N."/>
            <person name="Riley R."/>
            <person name="Savchenko A."/>
            <person name="Shiryaev A."/>
            <person name="Soop K."/>
            <person name="Spirin V."/>
            <person name="Szebenyi C."/>
            <person name="Tomsovsky M."/>
            <person name="Tulloss R.E."/>
            <person name="Uehling J."/>
            <person name="Grigoriev I.V."/>
            <person name="Vagvolgyi C."/>
            <person name="Papp T."/>
            <person name="Martin F.M."/>
            <person name="Miettinen O."/>
            <person name="Hibbett D.S."/>
            <person name="Nagy L.G."/>
        </authorList>
    </citation>
    <scope>NUCLEOTIDE SEQUENCE [LARGE SCALE GENOMIC DNA]</scope>
    <source>
        <strain evidence="2 3">CBS 121175</strain>
    </source>
</reference>
<dbReference type="Proteomes" id="UP000307440">
    <property type="component" value="Unassembled WGS sequence"/>
</dbReference>
<dbReference type="STRING" id="230819.A0A5C3LFU6"/>
<dbReference type="InterPro" id="IPR036514">
    <property type="entry name" value="SGNH_hydro_sf"/>
</dbReference>
<dbReference type="Pfam" id="PF13472">
    <property type="entry name" value="Lipase_GDSL_2"/>
    <property type="match status" value="1"/>
</dbReference>
<gene>
    <name evidence="2" type="ORF">FA15DRAFT_666455</name>
</gene>
<dbReference type="PANTHER" id="PTHR14209">
    <property type="entry name" value="ISOAMYL ACETATE-HYDROLYZING ESTERASE 1"/>
    <property type="match status" value="1"/>
</dbReference>
<keyword evidence="3" id="KW-1185">Reference proteome</keyword>
<accession>A0A5C3LFU6</accession>
<dbReference type="Gene3D" id="3.40.50.1110">
    <property type="entry name" value="SGNH hydrolase"/>
    <property type="match status" value="1"/>
</dbReference>
<dbReference type="EMBL" id="ML210165">
    <property type="protein sequence ID" value="TFK27381.1"/>
    <property type="molecule type" value="Genomic_DNA"/>
</dbReference>
<dbReference type="InterPro" id="IPR013830">
    <property type="entry name" value="SGNH_hydro"/>
</dbReference>